<keyword evidence="3" id="KW-1134">Transmembrane beta strand</keyword>
<dbReference type="Proteomes" id="UP000295781">
    <property type="component" value="Chromosome"/>
</dbReference>
<keyword evidence="2" id="KW-0813">Transport</keyword>
<feature type="region of interest" description="Disordered" evidence="9">
    <location>
        <begin position="21"/>
        <end position="83"/>
    </location>
</feature>
<accession>A0A4P2Q6M7</accession>
<dbReference type="EMBL" id="CP012670">
    <property type="protein sequence ID" value="AUX24738.1"/>
    <property type="molecule type" value="Genomic_DNA"/>
</dbReference>
<feature type="chain" id="PRO_5020890234" evidence="10">
    <location>
        <begin position="24"/>
        <end position="749"/>
    </location>
</feature>
<evidence type="ECO:0000313" key="14">
    <source>
        <dbReference type="Proteomes" id="UP000295781"/>
    </source>
</evidence>
<keyword evidence="7" id="KW-0998">Cell outer membrane</keyword>
<keyword evidence="5 8" id="KW-0798">TonB box</keyword>
<feature type="signal peptide" evidence="10">
    <location>
        <begin position="1"/>
        <end position="23"/>
    </location>
</feature>
<dbReference type="GO" id="GO:0015344">
    <property type="term" value="F:siderophore uptake transmembrane transporter activity"/>
    <property type="evidence" value="ECO:0007669"/>
    <property type="project" value="TreeGrafter"/>
</dbReference>
<evidence type="ECO:0000256" key="6">
    <source>
        <dbReference type="ARBA" id="ARBA00023136"/>
    </source>
</evidence>
<dbReference type="RefSeq" id="WP_129351208.1">
    <property type="nucleotide sequence ID" value="NZ_CP012670.1"/>
</dbReference>
<dbReference type="GO" id="GO:0009279">
    <property type="term" value="C:cell outer membrane"/>
    <property type="evidence" value="ECO:0007669"/>
    <property type="project" value="UniProtKB-SubCell"/>
</dbReference>
<evidence type="ECO:0000256" key="4">
    <source>
        <dbReference type="ARBA" id="ARBA00022692"/>
    </source>
</evidence>
<comment type="subcellular location">
    <subcellularLocation>
        <location evidence="1">Cell outer membrane</location>
        <topology evidence="1">Multi-pass membrane protein</topology>
    </subcellularLocation>
</comment>
<keyword evidence="13" id="KW-0675">Receptor</keyword>
<evidence type="ECO:0000259" key="11">
    <source>
        <dbReference type="Pfam" id="PF00593"/>
    </source>
</evidence>
<gene>
    <name evidence="13" type="ORF">SOCEGT47_052770</name>
</gene>
<proteinExistence type="inferred from homology"/>
<evidence type="ECO:0000256" key="10">
    <source>
        <dbReference type="SAM" id="SignalP"/>
    </source>
</evidence>
<keyword evidence="4" id="KW-0812">Transmembrane</keyword>
<evidence type="ECO:0000259" key="12">
    <source>
        <dbReference type="Pfam" id="PF07715"/>
    </source>
</evidence>
<dbReference type="GO" id="GO:0044718">
    <property type="term" value="P:siderophore transmembrane transport"/>
    <property type="evidence" value="ECO:0007669"/>
    <property type="project" value="TreeGrafter"/>
</dbReference>
<evidence type="ECO:0000256" key="8">
    <source>
        <dbReference type="RuleBase" id="RU003357"/>
    </source>
</evidence>
<dbReference type="AlphaFoldDB" id="A0A4P2Q6M7"/>
<dbReference type="InterPro" id="IPR036942">
    <property type="entry name" value="Beta-barrel_TonB_sf"/>
</dbReference>
<evidence type="ECO:0000256" key="9">
    <source>
        <dbReference type="SAM" id="MobiDB-lite"/>
    </source>
</evidence>
<dbReference type="Gene3D" id="2.40.170.20">
    <property type="entry name" value="TonB-dependent receptor, beta-barrel domain"/>
    <property type="match status" value="1"/>
</dbReference>
<evidence type="ECO:0000256" key="3">
    <source>
        <dbReference type="ARBA" id="ARBA00022452"/>
    </source>
</evidence>
<dbReference type="Gene3D" id="2.170.130.10">
    <property type="entry name" value="TonB-dependent receptor, plug domain"/>
    <property type="match status" value="1"/>
</dbReference>
<evidence type="ECO:0000256" key="5">
    <source>
        <dbReference type="ARBA" id="ARBA00023077"/>
    </source>
</evidence>
<dbReference type="SUPFAM" id="SSF56935">
    <property type="entry name" value="Porins"/>
    <property type="match status" value="1"/>
</dbReference>
<organism evidence="13 14">
    <name type="scientific">Sorangium cellulosum</name>
    <name type="common">Polyangium cellulosum</name>
    <dbReference type="NCBI Taxonomy" id="56"/>
    <lineage>
        <taxon>Bacteria</taxon>
        <taxon>Pseudomonadati</taxon>
        <taxon>Myxococcota</taxon>
        <taxon>Polyangia</taxon>
        <taxon>Polyangiales</taxon>
        <taxon>Polyangiaceae</taxon>
        <taxon>Sorangium</taxon>
    </lineage>
</organism>
<dbReference type="PANTHER" id="PTHR30069">
    <property type="entry name" value="TONB-DEPENDENT OUTER MEMBRANE RECEPTOR"/>
    <property type="match status" value="1"/>
</dbReference>
<dbReference type="OrthoDB" id="99480at2"/>
<feature type="domain" description="TonB-dependent receptor-like beta-barrel" evidence="11">
    <location>
        <begin position="357"/>
        <end position="647"/>
    </location>
</feature>
<evidence type="ECO:0000256" key="1">
    <source>
        <dbReference type="ARBA" id="ARBA00004571"/>
    </source>
</evidence>
<feature type="compositionally biased region" description="Gly residues" evidence="9">
    <location>
        <begin position="48"/>
        <end position="83"/>
    </location>
</feature>
<keyword evidence="6 8" id="KW-0472">Membrane</keyword>
<name>A0A4P2Q6M7_SORCE</name>
<feature type="domain" description="TonB-dependent receptor plug" evidence="12">
    <location>
        <begin position="107"/>
        <end position="212"/>
    </location>
</feature>
<dbReference type="InterPro" id="IPR012910">
    <property type="entry name" value="Plug_dom"/>
</dbReference>
<evidence type="ECO:0000256" key="7">
    <source>
        <dbReference type="ARBA" id="ARBA00023237"/>
    </source>
</evidence>
<sequence>MPLPLRTALAPLLITTVAVPARAGDGDPPPPAAAAAESSSARAPAGGDTSGAAGGDASGAAGGDASGAAGGDASGAAGGDASGAAGGAAPVTVVVQGAAPPRSASEAVRGRAEIQAAPHRTASDVMQLVPGVFATQHSGEGKAHQIFFRGFDAVHGQDIEIWVAGAPVNEVSNIHGQGYADLHFVMPEVIRELRAQPGAYDPRQGDFAVAGTMRFELGYDEPGITTTAAAGSHGARRLFLAYHPAAAEESTFAAFEAYATDGFGPARAASRSSLIAQGVYRPLDRLAARVMVSASASRFGSAGVLRLDDLASGKVDRLASYDPRQGGDASRAQLVLDLREAGDRGEGLSIAPFVVLRALRLRSNFTGYLADPVAGDATQQLNEAITLGATASYRLRFPLLSERDTFEAGVVARTDWIEQSQRRLAAVDDRPTATLVDARVRATDVAGYLDASLRPLGRITLRGGLRVDGLAFQVRDNVTLGAQARGAQGVHVGGKGTIDAALLPGLRALVSVGQGFRSPQARSLGEGERTPFARALSGEAGLRYADEALRASAALFHARLDEDLVFDEATGRNERVPATARTGLALDAVGHPAPWLVSSVGLTYTRAAFTAAGGRAACGGGYARGDLLPFVPQVVARADLAVTPRLGAILGRSVEARAGAGATLLHRRPLPCGEMGHDALLTDVTARLRYDRVELGLDVHNLLDASWFDGEFVYPSRFTRGAAPDLLPARHVTVGAPRSFLASLTLHIG</sequence>
<dbReference type="InterPro" id="IPR037066">
    <property type="entry name" value="Plug_dom_sf"/>
</dbReference>
<dbReference type="InterPro" id="IPR000531">
    <property type="entry name" value="Beta-barrel_TonB"/>
</dbReference>
<comment type="similarity">
    <text evidence="8">Belongs to the TonB-dependent receptor family.</text>
</comment>
<dbReference type="InterPro" id="IPR039426">
    <property type="entry name" value="TonB-dep_rcpt-like"/>
</dbReference>
<dbReference type="Pfam" id="PF07715">
    <property type="entry name" value="Plug"/>
    <property type="match status" value="1"/>
</dbReference>
<evidence type="ECO:0000256" key="2">
    <source>
        <dbReference type="ARBA" id="ARBA00022448"/>
    </source>
</evidence>
<reference evidence="13 14" key="1">
    <citation type="submission" date="2015-09" db="EMBL/GenBank/DDBJ databases">
        <title>Sorangium comparison.</title>
        <authorList>
            <person name="Zaburannyi N."/>
            <person name="Bunk B."/>
            <person name="Overmann J."/>
            <person name="Mueller R."/>
        </authorList>
    </citation>
    <scope>NUCLEOTIDE SEQUENCE [LARGE SCALE GENOMIC DNA]</scope>
    <source>
        <strain evidence="13 14">So ceGT47</strain>
    </source>
</reference>
<evidence type="ECO:0000313" key="13">
    <source>
        <dbReference type="EMBL" id="AUX24738.1"/>
    </source>
</evidence>
<dbReference type="Pfam" id="PF00593">
    <property type="entry name" value="TonB_dep_Rec_b-barrel"/>
    <property type="match status" value="1"/>
</dbReference>
<feature type="compositionally biased region" description="Low complexity" evidence="9">
    <location>
        <begin position="33"/>
        <end position="47"/>
    </location>
</feature>
<dbReference type="PANTHER" id="PTHR30069:SF36">
    <property type="entry name" value="BLL6948 PROTEIN"/>
    <property type="match status" value="1"/>
</dbReference>
<keyword evidence="10" id="KW-0732">Signal</keyword>
<protein>
    <submittedName>
        <fullName evidence="13">TonB-dependent receptor</fullName>
    </submittedName>
</protein>